<evidence type="ECO:0000256" key="2">
    <source>
        <dbReference type="ARBA" id="ARBA00023027"/>
    </source>
</evidence>
<sequence>MNINDFKDELMTVGCSESKILNDNEIYSNCTQFNVQAISLLLKKKYKLKFIGEFCYEVDSSKFMINILFTNSKNGYFITLRYISEDIIVSLQDVFEQANLFEREISDLFGLKINGGKETRHIVKHEIWEDGVYPLRKDFEIDRKINEKFEINNYKFKQIIGDEGFQIPVGPIHAGIIEPGHFRFSVIGEEIENLEIRLGYKHRGIEKIAENMDANKLNLLFERIACESSVAYSVLYAQLVEKLLKETVNPDIKSFRVILLELERIHNFLADIAGICTDVGFSYPSKKLNYMSEIIKQLCENLTGSRYMRNTVIPLGINIDVDKEKLLYVKDTLENLLVRIKYIIGITLESFTFLDRVENTGIVKMKKAKKLMLTGAVARASGLNYDVRKSFPYETYSKLKIENNTEEIGGVFERYKVKIAELYDAFTFIYKSIDSISNDIKRDRPVIRLKNGTEGIAIVETVKGELIVYGKVGENNNFDRLYFKTPSFTNWQGLSEAVLDEIVPDFPLCNKSFNMSYSENDR</sequence>
<dbReference type="KEGG" id="hprf:HLPR_07810"/>
<organism evidence="5 6">
    <name type="scientific">Helicovermis profundi</name>
    <dbReference type="NCBI Taxonomy" id="3065157"/>
    <lineage>
        <taxon>Bacteria</taxon>
        <taxon>Bacillati</taxon>
        <taxon>Bacillota</taxon>
        <taxon>Clostridia</taxon>
        <taxon>Helicovermis</taxon>
    </lineage>
</organism>
<proteinExistence type="predicted"/>
<dbReference type="Gene3D" id="1.10.645.10">
    <property type="entry name" value="Cytochrome-c3 Hydrogenase, chain B"/>
    <property type="match status" value="1"/>
</dbReference>
<dbReference type="SUPFAM" id="SSF143243">
    <property type="entry name" value="Nqo5-like"/>
    <property type="match status" value="1"/>
</dbReference>
<name>A0AAU9EPT1_9FIRM</name>
<dbReference type="InterPro" id="IPR001135">
    <property type="entry name" value="NADH_Q_OxRdtase_suD"/>
</dbReference>
<evidence type="ECO:0000259" key="3">
    <source>
        <dbReference type="Pfam" id="PF00329"/>
    </source>
</evidence>
<feature type="domain" description="NADH-quinone oxidoreductase subunit D" evidence="4">
    <location>
        <begin position="293"/>
        <end position="445"/>
    </location>
</feature>
<dbReference type="Proteomes" id="UP001321786">
    <property type="component" value="Chromosome"/>
</dbReference>
<gene>
    <name evidence="5" type="ORF">HLPR_07810</name>
</gene>
<dbReference type="Gene3D" id="3.30.460.80">
    <property type="entry name" value="NADH:ubiquinone oxidoreductase, 30kDa subunit"/>
    <property type="match status" value="1"/>
</dbReference>
<keyword evidence="2" id="KW-0520">NAD</keyword>
<dbReference type="EMBL" id="AP028654">
    <property type="protein sequence ID" value="BEP28450.1"/>
    <property type="molecule type" value="Genomic_DNA"/>
</dbReference>
<dbReference type="Pfam" id="PF00346">
    <property type="entry name" value="Complex1_49kDa"/>
    <property type="match status" value="1"/>
</dbReference>
<dbReference type="GO" id="GO:0016651">
    <property type="term" value="F:oxidoreductase activity, acting on NAD(P)H"/>
    <property type="evidence" value="ECO:0007669"/>
    <property type="project" value="InterPro"/>
</dbReference>
<evidence type="ECO:0000313" key="6">
    <source>
        <dbReference type="Proteomes" id="UP001321786"/>
    </source>
</evidence>
<dbReference type="RefSeq" id="WP_338536769.1">
    <property type="nucleotide sequence ID" value="NZ_AP028654.1"/>
</dbReference>
<dbReference type="GO" id="GO:0048038">
    <property type="term" value="F:quinone binding"/>
    <property type="evidence" value="ECO:0007669"/>
    <property type="project" value="InterPro"/>
</dbReference>
<keyword evidence="6" id="KW-1185">Reference proteome</keyword>
<dbReference type="Pfam" id="PF00329">
    <property type="entry name" value="Complex1_30kDa"/>
    <property type="match status" value="1"/>
</dbReference>
<dbReference type="GO" id="GO:0008137">
    <property type="term" value="F:NADH dehydrogenase (ubiquinone) activity"/>
    <property type="evidence" value="ECO:0007669"/>
    <property type="project" value="InterPro"/>
</dbReference>
<keyword evidence="1" id="KW-0560">Oxidoreductase</keyword>
<dbReference type="GO" id="GO:0051287">
    <property type="term" value="F:NAD binding"/>
    <property type="evidence" value="ECO:0007669"/>
    <property type="project" value="InterPro"/>
</dbReference>
<evidence type="ECO:0000313" key="5">
    <source>
        <dbReference type="EMBL" id="BEP28450.1"/>
    </source>
</evidence>
<protein>
    <submittedName>
        <fullName evidence="5">Hydrogenase large subunit</fullName>
    </submittedName>
</protein>
<dbReference type="InterPro" id="IPR029014">
    <property type="entry name" value="NiFe-Hase_large"/>
</dbReference>
<evidence type="ECO:0000256" key="1">
    <source>
        <dbReference type="ARBA" id="ARBA00023002"/>
    </source>
</evidence>
<dbReference type="InterPro" id="IPR037232">
    <property type="entry name" value="NADH_quin_OxRdtase_su_C/D-like"/>
</dbReference>
<feature type="domain" description="NADH:ubiquinone oxidoreductase 30kDa subunit" evidence="3">
    <location>
        <begin position="39"/>
        <end position="142"/>
    </location>
</feature>
<dbReference type="PANTHER" id="PTHR43485:SF1">
    <property type="entry name" value="FORMATE HYDROGENLYASE SUBUNIT 5-RELATED"/>
    <property type="match status" value="1"/>
</dbReference>
<evidence type="ECO:0000259" key="4">
    <source>
        <dbReference type="Pfam" id="PF00346"/>
    </source>
</evidence>
<dbReference type="AlphaFoldDB" id="A0AAU9EPT1"/>
<dbReference type="PANTHER" id="PTHR43485">
    <property type="entry name" value="HYDROGENASE-4 COMPONENT G"/>
    <property type="match status" value="1"/>
</dbReference>
<dbReference type="SUPFAM" id="SSF56762">
    <property type="entry name" value="HydB/Nqo4-like"/>
    <property type="match status" value="1"/>
</dbReference>
<accession>A0AAU9EPT1</accession>
<dbReference type="InterPro" id="IPR001268">
    <property type="entry name" value="NADH_UbQ_OxRdtase_30kDa_su"/>
</dbReference>
<dbReference type="InterPro" id="IPR052197">
    <property type="entry name" value="ComplexI_49kDa-like"/>
</dbReference>
<reference evidence="5 6" key="1">
    <citation type="submission" date="2023-08" db="EMBL/GenBank/DDBJ databases">
        <title>Helicovermis profunda gen. nov., sp. nov., a novel mesophilic, fermentative bacterium within the Bacillota from a deep-sea hydrothermal vent chimney.</title>
        <authorList>
            <person name="Miyazaki U."/>
            <person name="Mizutani D."/>
            <person name="Hashimoto Y."/>
            <person name="Tame A."/>
            <person name="Sawayama S."/>
            <person name="Miyazaki J."/>
            <person name="Takai K."/>
            <person name="Nakagawa S."/>
        </authorList>
    </citation>
    <scope>NUCLEOTIDE SEQUENCE [LARGE SCALE GENOMIC DNA]</scope>
    <source>
        <strain evidence="5 6">S502</strain>
    </source>
</reference>